<keyword evidence="3" id="KW-0966">Cell projection</keyword>
<protein>
    <submittedName>
        <fullName evidence="3">Intraflagellar transport protein 88</fullName>
    </submittedName>
</protein>
<dbReference type="EMBL" id="GBHO01022438">
    <property type="protein sequence ID" value="JAG21166.1"/>
    <property type="molecule type" value="Transcribed_RNA"/>
</dbReference>
<name>A0A0A9XNH2_LYGHE</name>
<dbReference type="SMART" id="SM00028">
    <property type="entry name" value="TPR"/>
    <property type="match status" value="3"/>
</dbReference>
<dbReference type="GO" id="GO:0005814">
    <property type="term" value="C:centriole"/>
    <property type="evidence" value="ECO:0007669"/>
    <property type="project" value="TreeGrafter"/>
</dbReference>
<accession>A0A0A9XNH2</accession>
<reference evidence="2" key="2">
    <citation type="submission" date="2014-07" db="EMBL/GenBank/DDBJ databases">
        <authorList>
            <person name="Hull J."/>
        </authorList>
    </citation>
    <scope>NUCLEOTIDE SEQUENCE</scope>
</reference>
<dbReference type="Gene3D" id="1.25.40.10">
    <property type="entry name" value="Tetratricopeptide repeat domain"/>
    <property type="match status" value="2"/>
</dbReference>
<dbReference type="PANTHER" id="PTHR44117">
    <property type="entry name" value="INTRAFLAGELLAR TRANSPORT PROTEIN 88 HOMOLOG"/>
    <property type="match status" value="1"/>
</dbReference>
<dbReference type="GO" id="GO:0036064">
    <property type="term" value="C:ciliary basal body"/>
    <property type="evidence" value="ECO:0007669"/>
    <property type="project" value="TreeGrafter"/>
</dbReference>
<dbReference type="GO" id="GO:0019894">
    <property type="term" value="F:kinesin binding"/>
    <property type="evidence" value="ECO:0007669"/>
    <property type="project" value="TreeGrafter"/>
</dbReference>
<evidence type="ECO:0000313" key="2">
    <source>
        <dbReference type="EMBL" id="JAG21166.1"/>
    </source>
</evidence>
<reference evidence="2" key="1">
    <citation type="journal article" date="2014" name="PLoS ONE">
        <title>Transcriptome-Based Identification of ABC Transporters in the Western Tarnished Plant Bug Lygus hesperus.</title>
        <authorList>
            <person name="Hull J.J."/>
            <person name="Chaney K."/>
            <person name="Geib S.M."/>
            <person name="Fabrick J.A."/>
            <person name="Brent C.S."/>
            <person name="Walsh D."/>
            <person name="Lavine L.C."/>
        </authorList>
    </citation>
    <scope>NUCLEOTIDE SEQUENCE</scope>
</reference>
<proteinExistence type="predicted"/>
<dbReference type="PANTHER" id="PTHR44117:SF1">
    <property type="entry name" value="INTRAFLAGELLAR TRANSPORT PROTEIN 88 HOMOLOG"/>
    <property type="match status" value="1"/>
</dbReference>
<sequence length="168" mass="19139">MLAKEADYAAALEKAKDAGKKERQLCKQREQLGLGEQINVDLTYAVHVNLAIQYQNHQLYTEALNTYNLIVRNKQYPQAGRLRVNMGNIYASQKRYLLAIKMYRMTLDETGAAGKELRYKLLRNIGNAFINMGQYRDAVSSYEAILEGKNDINAAFNLLLCYYALGET</sequence>
<dbReference type="AlphaFoldDB" id="A0A0A9XNH2"/>
<dbReference type="InterPro" id="IPR019734">
    <property type="entry name" value="TPR_rpt"/>
</dbReference>
<keyword evidence="3" id="KW-0282">Flagellum</keyword>
<dbReference type="GO" id="GO:0097730">
    <property type="term" value="C:non-motile cilium"/>
    <property type="evidence" value="ECO:0007669"/>
    <property type="project" value="TreeGrafter"/>
</dbReference>
<dbReference type="SUPFAM" id="SSF48452">
    <property type="entry name" value="TPR-like"/>
    <property type="match status" value="1"/>
</dbReference>
<gene>
    <name evidence="3" type="primary">Ift88_1</name>
    <name evidence="1" type="ORF">CM83_33842</name>
    <name evidence="2" type="ORF">CM83_33847</name>
    <name evidence="3" type="ORF">g.16877</name>
</gene>
<dbReference type="GO" id="GO:1905515">
    <property type="term" value="P:non-motile cilium assembly"/>
    <property type="evidence" value="ECO:0007669"/>
    <property type="project" value="TreeGrafter"/>
</dbReference>
<organism evidence="2">
    <name type="scientific">Lygus hesperus</name>
    <name type="common">Western plant bug</name>
    <dbReference type="NCBI Taxonomy" id="30085"/>
    <lineage>
        <taxon>Eukaryota</taxon>
        <taxon>Metazoa</taxon>
        <taxon>Ecdysozoa</taxon>
        <taxon>Arthropoda</taxon>
        <taxon>Hexapoda</taxon>
        <taxon>Insecta</taxon>
        <taxon>Pterygota</taxon>
        <taxon>Neoptera</taxon>
        <taxon>Paraneoptera</taxon>
        <taxon>Hemiptera</taxon>
        <taxon>Heteroptera</taxon>
        <taxon>Panheteroptera</taxon>
        <taxon>Cimicomorpha</taxon>
        <taxon>Miridae</taxon>
        <taxon>Mirini</taxon>
        <taxon>Lygus</taxon>
    </lineage>
</organism>
<dbReference type="Pfam" id="PF13176">
    <property type="entry name" value="TPR_7"/>
    <property type="match status" value="1"/>
</dbReference>
<evidence type="ECO:0000313" key="3">
    <source>
        <dbReference type="EMBL" id="JAQ14229.1"/>
    </source>
</evidence>
<keyword evidence="3" id="KW-0969">Cilium</keyword>
<dbReference type="EMBL" id="GBHO01022439">
    <property type="protein sequence ID" value="JAG21165.1"/>
    <property type="molecule type" value="Transcribed_RNA"/>
</dbReference>
<evidence type="ECO:0000313" key="1">
    <source>
        <dbReference type="EMBL" id="JAG21165.1"/>
    </source>
</evidence>
<dbReference type="GO" id="GO:0097546">
    <property type="term" value="C:ciliary base"/>
    <property type="evidence" value="ECO:0007669"/>
    <property type="project" value="TreeGrafter"/>
</dbReference>
<dbReference type="GO" id="GO:0042073">
    <property type="term" value="P:intraciliary transport"/>
    <property type="evidence" value="ECO:0007669"/>
    <property type="project" value="TreeGrafter"/>
</dbReference>
<reference evidence="3" key="3">
    <citation type="journal article" date="2016" name="Gigascience">
        <title>De novo construction of an expanded transcriptome assembly for the western tarnished plant bug, Lygus hesperus.</title>
        <authorList>
            <person name="Tassone E.E."/>
            <person name="Geib S.M."/>
            <person name="Hall B."/>
            <person name="Fabrick J.A."/>
            <person name="Brent C.S."/>
            <person name="Hull J.J."/>
        </authorList>
    </citation>
    <scope>NUCLEOTIDE SEQUENCE</scope>
</reference>
<dbReference type="InterPro" id="IPR011990">
    <property type="entry name" value="TPR-like_helical_dom_sf"/>
</dbReference>
<dbReference type="EMBL" id="GDHC01004400">
    <property type="protein sequence ID" value="JAQ14229.1"/>
    <property type="molecule type" value="Transcribed_RNA"/>
</dbReference>